<protein>
    <recommendedName>
        <fullName evidence="4">N-acetyltransferase domain-containing protein</fullName>
    </recommendedName>
</protein>
<dbReference type="GeneID" id="28825296"/>
<feature type="compositionally biased region" description="Basic and acidic residues" evidence="1">
    <location>
        <begin position="85"/>
        <end position="101"/>
    </location>
</feature>
<feature type="compositionally biased region" description="Acidic residues" evidence="1">
    <location>
        <begin position="102"/>
        <end position="115"/>
    </location>
</feature>
<accession>A0A194WYX2</accession>
<dbReference type="InParanoid" id="A0A194WYX2"/>
<proteinExistence type="predicted"/>
<evidence type="ECO:0000313" key="2">
    <source>
        <dbReference type="EMBL" id="KUJ12792.1"/>
    </source>
</evidence>
<dbReference type="AlphaFoldDB" id="A0A194WYX2"/>
<organism evidence="2 3">
    <name type="scientific">Mollisia scopiformis</name>
    <name type="common">Conifer needle endophyte fungus</name>
    <name type="synonym">Phialocephala scopiformis</name>
    <dbReference type="NCBI Taxonomy" id="149040"/>
    <lineage>
        <taxon>Eukaryota</taxon>
        <taxon>Fungi</taxon>
        <taxon>Dikarya</taxon>
        <taxon>Ascomycota</taxon>
        <taxon>Pezizomycotina</taxon>
        <taxon>Leotiomycetes</taxon>
        <taxon>Helotiales</taxon>
        <taxon>Mollisiaceae</taxon>
        <taxon>Mollisia</taxon>
    </lineage>
</organism>
<sequence length="136" mass="15097">MSSPNPPFTIHPATPADIPRLTHIYLVALSDDPPAQIKFPSSTAFNAAVTAMLEKQIGDPKWCIMKAVDTFSGEIGSWGSWLEHSASDADQRPSKHQHEEGENGEEEEEEEEDEGKFDFNPGRSRPLRYGAHECAF</sequence>
<feature type="region of interest" description="Disordered" evidence="1">
    <location>
        <begin position="82"/>
        <end position="136"/>
    </location>
</feature>
<dbReference type="EMBL" id="KQ947423">
    <property type="protein sequence ID" value="KUJ12792.1"/>
    <property type="molecule type" value="Genomic_DNA"/>
</dbReference>
<dbReference type="RefSeq" id="XP_018067147.1">
    <property type="nucleotide sequence ID" value="XM_018215570.1"/>
</dbReference>
<dbReference type="OrthoDB" id="2744543at2759"/>
<evidence type="ECO:0000256" key="1">
    <source>
        <dbReference type="SAM" id="MobiDB-lite"/>
    </source>
</evidence>
<keyword evidence="3" id="KW-1185">Reference proteome</keyword>
<dbReference type="KEGG" id="psco:LY89DRAFT_687755"/>
<name>A0A194WYX2_MOLSC</name>
<dbReference type="Gene3D" id="3.40.630.30">
    <property type="match status" value="1"/>
</dbReference>
<dbReference type="Proteomes" id="UP000070700">
    <property type="component" value="Unassembled WGS sequence"/>
</dbReference>
<reference evidence="2 3" key="1">
    <citation type="submission" date="2015-10" db="EMBL/GenBank/DDBJ databases">
        <title>Full genome of DAOMC 229536 Phialocephala scopiformis, a fungal endophyte of spruce producing the potent anti-insectan compound rugulosin.</title>
        <authorList>
            <consortium name="DOE Joint Genome Institute"/>
            <person name="Walker A.K."/>
            <person name="Frasz S.L."/>
            <person name="Seifert K.A."/>
            <person name="Miller J.D."/>
            <person name="Mondo S.J."/>
            <person name="Labutti K."/>
            <person name="Lipzen A."/>
            <person name="Dockter R."/>
            <person name="Kennedy M."/>
            <person name="Grigoriev I.V."/>
            <person name="Spatafora J.W."/>
        </authorList>
    </citation>
    <scope>NUCLEOTIDE SEQUENCE [LARGE SCALE GENOMIC DNA]</scope>
    <source>
        <strain evidence="2 3">CBS 120377</strain>
    </source>
</reference>
<evidence type="ECO:0008006" key="4">
    <source>
        <dbReference type="Google" id="ProtNLM"/>
    </source>
</evidence>
<gene>
    <name evidence="2" type="ORF">LY89DRAFT_687755</name>
</gene>
<evidence type="ECO:0000313" key="3">
    <source>
        <dbReference type="Proteomes" id="UP000070700"/>
    </source>
</evidence>